<name>A0A0F8XQ47_9ZZZZ</name>
<accession>A0A0F8XQ47</accession>
<reference evidence="1" key="1">
    <citation type="journal article" date="2015" name="Nature">
        <title>Complex archaea that bridge the gap between prokaryotes and eukaryotes.</title>
        <authorList>
            <person name="Spang A."/>
            <person name="Saw J.H."/>
            <person name="Jorgensen S.L."/>
            <person name="Zaremba-Niedzwiedzka K."/>
            <person name="Martijn J."/>
            <person name="Lind A.E."/>
            <person name="van Eijk R."/>
            <person name="Schleper C."/>
            <person name="Guy L."/>
            <person name="Ettema T.J."/>
        </authorList>
    </citation>
    <scope>NUCLEOTIDE SEQUENCE</scope>
</reference>
<dbReference type="EMBL" id="LAZR01061576">
    <property type="protein sequence ID" value="KKK63310.1"/>
    <property type="molecule type" value="Genomic_DNA"/>
</dbReference>
<comment type="caution">
    <text evidence="1">The sequence shown here is derived from an EMBL/GenBank/DDBJ whole genome shotgun (WGS) entry which is preliminary data.</text>
</comment>
<protein>
    <submittedName>
        <fullName evidence="1">Uncharacterized protein</fullName>
    </submittedName>
</protein>
<sequence length="193" mass="21146">MSKSIAIRSADRRCFLNLPASARCAMASPAESAMLRLARDAVRPKSRPVHDVAASIPLPTFPAMRVARCLLVTTGTRPPAWPQVHWKSSGDSLSSSSHICLQRGHWYMLGIIQPPSYPVDAPPMSAINEDHMRRVIIARLESFSRDNMLSLIHVLLGMLSTRCLFSVACALLVHPVDASDVQRPFDPPVGGRS</sequence>
<organism evidence="1">
    <name type="scientific">marine sediment metagenome</name>
    <dbReference type="NCBI Taxonomy" id="412755"/>
    <lineage>
        <taxon>unclassified sequences</taxon>
        <taxon>metagenomes</taxon>
        <taxon>ecological metagenomes</taxon>
    </lineage>
</organism>
<dbReference type="AlphaFoldDB" id="A0A0F8XQ47"/>
<gene>
    <name evidence="1" type="ORF">LCGC14_2995580</name>
</gene>
<proteinExistence type="predicted"/>
<evidence type="ECO:0000313" key="1">
    <source>
        <dbReference type="EMBL" id="KKK63310.1"/>
    </source>
</evidence>